<dbReference type="InterPro" id="IPR036047">
    <property type="entry name" value="F-box-like_dom_sf"/>
</dbReference>
<dbReference type="SUPFAM" id="SSF81383">
    <property type="entry name" value="F-box domain"/>
    <property type="match status" value="1"/>
</dbReference>
<dbReference type="EMBL" id="KV425555">
    <property type="protein sequence ID" value="KZT28999.1"/>
    <property type="molecule type" value="Genomic_DNA"/>
</dbReference>
<evidence type="ECO:0000259" key="1">
    <source>
        <dbReference type="Pfam" id="PF00646"/>
    </source>
</evidence>
<accession>A0A165V171</accession>
<proteinExistence type="predicted"/>
<dbReference type="AlphaFoldDB" id="A0A165V171"/>
<dbReference type="InParanoid" id="A0A165V171"/>
<organism evidence="2 3">
    <name type="scientific">Neolentinus lepideus HHB14362 ss-1</name>
    <dbReference type="NCBI Taxonomy" id="1314782"/>
    <lineage>
        <taxon>Eukaryota</taxon>
        <taxon>Fungi</taxon>
        <taxon>Dikarya</taxon>
        <taxon>Basidiomycota</taxon>
        <taxon>Agaricomycotina</taxon>
        <taxon>Agaricomycetes</taxon>
        <taxon>Gloeophyllales</taxon>
        <taxon>Gloeophyllaceae</taxon>
        <taxon>Neolentinus</taxon>
    </lineage>
</organism>
<sequence>MTGISLSPSISLPSELLHAVIDYSELRDAWSCRPVSRQFYNIATGRVFYSVCLDFSGDKTSRTEHFLRMLCDTRAPCEAIRHLTIRKLPSFIAEGLEKDLCDLITNATLIMSINLAIVMGLEGDTPVHYPRLVDCLHQLGAAGSLVNLSAYSIDHFPTEVKLPGGRHFHALRLTKPVEDSDFLRSGVLGSMGLKHLQVHVRLSSSTDALSFVQKVSTVLQDIEVLGLYFELKTREFCDGTSHENFEDFKKFIMDICKIIRCCERLRVLGVATNFLTIAAATKDEDLINLIEEIHAMYLPSTGRLEIDWYGRQWDVTGGYAPISNDSLLRVMWYYEYSVTSAGATDFDDFVHPRT</sequence>
<evidence type="ECO:0000313" key="2">
    <source>
        <dbReference type="EMBL" id="KZT28999.1"/>
    </source>
</evidence>
<evidence type="ECO:0000313" key="3">
    <source>
        <dbReference type="Proteomes" id="UP000076761"/>
    </source>
</evidence>
<dbReference type="Pfam" id="PF00646">
    <property type="entry name" value="F-box"/>
    <property type="match status" value="1"/>
</dbReference>
<feature type="domain" description="F-box" evidence="1">
    <location>
        <begin position="11"/>
        <end position="49"/>
    </location>
</feature>
<reference evidence="2 3" key="1">
    <citation type="journal article" date="2016" name="Mol. Biol. Evol.">
        <title>Comparative Genomics of Early-Diverging Mushroom-Forming Fungi Provides Insights into the Origins of Lignocellulose Decay Capabilities.</title>
        <authorList>
            <person name="Nagy L.G."/>
            <person name="Riley R."/>
            <person name="Tritt A."/>
            <person name="Adam C."/>
            <person name="Daum C."/>
            <person name="Floudas D."/>
            <person name="Sun H."/>
            <person name="Yadav J.S."/>
            <person name="Pangilinan J."/>
            <person name="Larsson K.H."/>
            <person name="Matsuura K."/>
            <person name="Barry K."/>
            <person name="Labutti K."/>
            <person name="Kuo R."/>
            <person name="Ohm R.A."/>
            <person name="Bhattacharya S.S."/>
            <person name="Shirouzu T."/>
            <person name="Yoshinaga Y."/>
            <person name="Martin F.M."/>
            <person name="Grigoriev I.V."/>
            <person name="Hibbett D.S."/>
        </authorList>
    </citation>
    <scope>NUCLEOTIDE SEQUENCE [LARGE SCALE GENOMIC DNA]</scope>
    <source>
        <strain evidence="2 3">HHB14362 ss-1</strain>
    </source>
</reference>
<protein>
    <recommendedName>
        <fullName evidence="1">F-box domain-containing protein</fullName>
    </recommendedName>
</protein>
<dbReference type="Proteomes" id="UP000076761">
    <property type="component" value="Unassembled WGS sequence"/>
</dbReference>
<keyword evidence="3" id="KW-1185">Reference proteome</keyword>
<name>A0A165V171_9AGAM</name>
<gene>
    <name evidence="2" type="ORF">NEOLEDRAFT_1128500</name>
</gene>
<dbReference type="InterPro" id="IPR001810">
    <property type="entry name" value="F-box_dom"/>
</dbReference>
<dbReference type="OrthoDB" id="3320227at2759"/>